<keyword evidence="1" id="KW-0732">Signal</keyword>
<feature type="chain" id="PRO_5038548462" description="Lipoprotein" evidence="1">
    <location>
        <begin position="26"/>
        <end position="156"/>
    </location>
</feature>
<comment type="caution">
    <text evidence="2">The sequence shown here is derived from an EMBL/GenBank/DDBJ whole genome shotgun (WGS) entry which is preliminary data.</text>
</comment>
<evidence type="ECO:0000313" key="2">
    <source>
        <dbReference type="EMBL" id="MBM6920034.1"/>
    </source>
</evidence>
<sequence>MKRKLCALLCVIAAFLLVGCTSSEQKNTEYLQSVRTAMTAISDATEPFSADLDAMFSSITDETKKKVLDDLAAMKQAYASLSQLKAPSEYEQVQTLLAESAAKATAGIEIYEKAIGELSPSTFNQSFVDSLAPGDEAMKEAFAKLDEVSALLTNAE</sequence>
<keyword evidence="3" id="KW-1185">Reference proteome</keyword>
<reference evidence="2" key="1">
    <citation type="submission" date="2020-08" db="EMBL/GenBank/DDBJ databases">
        <authorList>
            <person name="Cejkova D."/>
            <person name="Kubasova T."/>
            <person name="Jahodarova E."/>
            <person name="Rychlik I."/>
        </authorList>
    </citation>
    <scope>NUCLEOTIDE SEQUENCE</scope>
    <source>
        <strain evidence="2">An559</strain>
    </source>
</reference>
<evidence type="ECO:0008006" key="4">
    <source>
        <dbReference type="Google" id="ProtNLM"/>
    </source>
</evidence>
<organism evidence="2 3">
    <name type="scientific">Merdimmobilis hominis</name>
    <dbReference type="NCBI Taxonomy" id="2897707"/>
    <lineage>
        <taxon>Bacteria</taxon>
        <taxon>Bacillati</taxon>
        <taxon>Bacillota</taxon>
        <taxon>Clostridia</taxon>
        <taxon>Eubacteriales</taxon>
        <taxon>Oscillospiraceae</taxon>
        <taxon>Merdimmobilis</taxon>
    </lineage>
</organism>
<accession>A0A939BCF2</accession>
<evidence type="ECO:0000313" key="3">
    <source>
        <dbReference type="Proteomes" id="UP000774750"/>
    </source>
</evidence>
<proteinExistence type="predicted"/>
<dbReference type="EMBL" id="JACJKY010000003">
    <property type="protein sequence ID" value="MBM6920034.1"/>
    <property type="molecule type" value="Genomic_DNA"/>
</dbReference>
<evidence type="ECO:0000256" key="1">
    <source>
        <dbReference type="SAM" id="SignalP"/>
    </source>
</evidence>
<reference evidence="2" key="2">
    <citation type="journal article" date="2021" name="Sci. Rep.">
        <title>The distribution of antibiotic resistance genes in chicken gut microbiota commensals.</title>
        <authorList>
            <person name="Juricova H."/>
            <person name="Matiasovicova J."/>
            <person name="Kubasova T."/>
            <person name="Cejkova D."/>
            <person name="Rychlik I."/>
        </authorList>
    </citation>
    <scope>NUCLEOTIDE SEQUENCE</scope>
    <source>
        <strain evidence="2">An559</strain>
    </source>
</reference>
<protein>
    <recommendedName>
        <fullName evidence="4">Lipoprotein</fullName>
    </recommendedName>
</protein>
<dbReference type="Proteomes" id="UP000774750">
    <property type="component" value="Unassembled WGS sequence"/>
</dbReference>
<gene>
    <name evidence="2" type="ORF">H6A12_02510</name>
</gene>
<name>A0A939BCF2_9FIRM</name>
<dbReference type="PROSITE" id="PS51257">
    <property type="entry name" value="PROKAR_LIPOPROTEIN"/>
    <property type="match status" value="1"/>
</dbReference>
<dbReference type="AlphaFoldDB" id="A0A939BCF2"/>
<feature type="signal peptide" evidence="1">
    <location>
        <begin position="1"/>
        <end position="25"/>
    </location>
</feature>
<dbReference type="RefSeq" id="WP_204444444.1">
    <property type="nucleotide sequence ID" value="NZ_JACJKY010000003.1"/>
</dbReference>